<dbReference type="RefSeq" id="WP_095997388.1">
    <property type="nucleotide sequence ID" value="NZ_NSLI01000002.1"/>
</dbReference>
<keyword evidence="2" id="KW-1185">Reference proteome</keyword>
<evidence type="ECO:0000313" key="2">
    <source>
        <dbReference type="Proteomes" id="UP000218151"/>
    </source>
</evidence>
<dbReference type="EMBL" id="NSLI01000002">
    <property type="protein sequence ID" value="PAX08877.1"/>
    <property type="molecule type" value="Genomic_DNA"/>
</dbReference>
<proteinExistence type="predicted"/>
<comment type="caution">
    <text evidence="1">The sequence shown here is derived from an EMBL/GenBank/DDBJ whole genome shotgun (WGS) entry which is preliminary data.</text>
</comment>
<reference evidence="2" key="1">
    <citation type="submission" date="2017-09" db="EMBL/GenBank/DDBJ databases">
        <authorList>
            <person name="Feng G."/>
            <person name="Zhu H."/>
        </authorList>
    </citation>
    <scope>NUCLEOTIDE SEQUENCE [LARGE SCALE GENOMIC DNA]</scope>
    <source>
        <strain evidence="2">1PNM-20</strain>
    </source>
</reference>
<organism evidence="1 2">
    <name type="scientific">Sphingomonas lenta</name>
    <dbReference type="NCBI Taxonomy" id="1141887"/>
    <lineage>
        <taxon>Bacteria</taxon>
        <taxon>Pseudomonadati</taxon>
        <taxon>Pseudomonadota</taxon>
        <taxon>Alphaproteobacteria</taxon>
        <taxon>Sphingomonadales</taxon>
        <taxon>Sphingomonadaceae</taxon>
        <taxon>Sphingomonas</taxon>
    </lineage>
</organism>
<accession>A0A2A2SHX7</accession>
<name>A0A2A2SHX7_9SPHN</name>
<gene>
    <name evidence="1" type="ORF">CKY28_05855</name>
</gene>
<dbReference type="AlphaFoldDB" id="A0A2A2SHX7"/>
<evidence type="ECO:0000313" key="1">
    <source>
        <dbReference type="EMBL" id="PAX08877.1"/>
    </source>
</evidence>
<protein>
    <submittedName>
        <fullName evidence="1">Uncharacterized protein</fullName>
    </submittedName>
</protein>
<sequence length="131" mass="14616">MDGQLTLEMLNTDGTPVSWNVATTRDFNELDQQHVAELLDAVVAAEFFTRPEPVIDVHSSTVAFRVRIAWDGRSIGEPNAAPALERVARAARACLRDRKVIALNSMPYDERQALLAALFEVDIPEGERWPD</sequence>
<dbReference type="Proteomes" id="UP000218151">
    <property type="component" value="Unassembled WGS sequence"/>
</dbReference>